<dbReference type="Proteomes" id="UP000790787">
    <property type="component" value="Chromosome 3"/>
</dbReference>
<reference evidence="2" key="2">
    <citation type="submission" date="2025-08" db="UniProtKB">
        <authorList>
            <consortium name="RefSeq"/>
        </authorList>
    </citation>
    <scope>IDENTIFICATION</scope>
    <source>
        <tissue evidence="2">Leaf</tissue>
    </source>
</reference>
<gene>
    <name evidence="2" type="primary">LOC142176380</name>
</gene>
<organism evidence="1 2">
    <name type="scientific">Nicotiana tabacum</name>
    <name type="common">Common tobacco</name>
    <dbReference type="NCBI Taxonomy" id="4097"/>
    <lineage>
        <taxon>Eukaryota</taxon>
        <taxon>Viridiplantae</taxon>
        <taxon>Streptophyta</taxon>
        <taxon>Embryophyta</taxon>
        <taxon>Tracheophyta</taxon>
        <taxon>Spermatophyta</taxon>
        <taxon>Magnoliopsida</taxon>
        <taxon>eudicotyledons</taxon>
        <taxon>Gunneridae</taxon>
        <taxon>Pentapetalae</taxon>
        <taxon>asterids</taxon>
        <taxon>lamiids</taxon>
        <taxon>Solanales</taxon>
        <taxon>Solanaceae</taxon>
        <taxon>Nicotianoideae</taxon>
        <taxon>Nicotianeae</taxon>
        <taxon>Nicotiana</taxon>
    </lineage>
</organism>
<name>A0AC58TRU1_TOBAC</name>
<reference evidence="1" key="1">
    <citation type="journal article" date="2014" name="Nat. Commun.">
        <title>The tobacco genome sequence and its comparison with those of tomato and potato.</title>
        <authorList>
            <person name="Sierro N."/>
            <person name="Battey J.N."/>
            <person name="Ouadi S."/>
            <person name="Bakaher N."/>
            <person name="Bovet L."/>
            <person name="Willig A."/>
            <person name="Goepfert S."/>
            <person name="Peitsch M.C."/>
            <person name="Ivanov N.V."/>
        </authorList>
    </citation>
    <scope>NUCLEOTIDE SEQUENCE [LARGE SCALE GENOMIC DNA]</scope>
</reference>
<accession>A0AC58TRU1</accession>
<evidence type="ECO:0000313" key="1">
    <source>
        <dbReference type="Proteomes" id="UP000790787"/>
    </source>
</evidence>
<evidence type="ECO:0000313" key="2">
    <source>
        <dbReference type="RefSeq" id="XP_075099940.1"/>
    </source>
</evidence>
<proteinExistence type="predicted"/>
<keyword evidence="1" id="KW-1185">Reference proteome</keyword>
<protein>
    <submittedName>
        <fullName evidence="2">Uncharacterized protein LOC142176380</fullName>
    </submittedName>
</protein>
<sequence>MVQQLTLRLFHTESHVEFVLTLIYAKCDAIERIELWDSLYEMARDMEAPWLVGGDFNVIWDEEEKFGGLPVSLNEIDDFRHCINTCNLFDLGFKGIEVQHLSKTGSDHSPMYLKCDIETPPIKKPFKFLNFWVEHATFKDVVKENWFADFSANPYILFNHKLKKLKKALSLWSKATFGDIFQKIASMEEVVMVHEAEFEANPTGMNRERLQKVQAELIKCLVLEEKYWKQKAGMTWFKEGDRNTKFFHAQVREHVPDLINTDQNAKLIKQPTKEEVKVAVLGLNGDSAGGPDGMTGKFYHSCWDIIGDDMYDMVRALFNGHELPKCVTHTNLVLLPKEKKVTTFSDLRPISLSNFSNKVISRVVHERLVKFLPSLISEEQSGFVKGRNIVENILLTQEIVTDIRLRTKAGPNVILKLDMTKAYDRLSWLFLTKVLRKMGFTERLIGIVFGLVSNNWYSILINDETSLMLIMQVLNAYEAASGQLVNKTKSAVYLHHLIDMEVVSKVERITCIHKNDFPIIYLGCPIFYARRKLEYYQPLITKFFWSSSVGGTSRHWASWNTLCMPVEGGIGFRSLHDVAKALFSKLWWNFRTKPSLWSAFVCQKYCKKMNSIIVPWKRGFHIWRKILECRDLIEHQIFWQTKKGSSLFWFENWTGLGALYFLVPQDFGIDETIHNVHDVTLDGEWDVDRLFEILPEDLAVHILEKIKPPSSQQVLDVPYWMLEIRGYFSVRSAWDYTRRRDEPRTAYRMIWVKGLPFKIAFFMWKVWKAKLPLDDFLKRVGYCMPSKCWCCVQPDEESLQHLFFRSETAKTTWKYFLSRAGIAVEGLTLHQAITKCWTANVCLRLKPVIQALPSCVVWELWKRRNSMKYGDAVTTCRVIYQVSSNLQALVKVRKPGMEMVPHKWQDLLAMMENFTPKLKVTKVMWEFPSAGWLKVNTDGASRENPGRSSIGFCIRNENGHSQVSREGD</sequence>
<dbReference type="RefSeq" id="XP_075099940.1">
    <property type="nucleotide sequence ID" value="XM_075243839.1"/>
</dbReference>